<feature type="region of interest" description="Disordered" evidence="1">
    <location>
        <begin position="1"/>
        <end position="46"/>
    </location>
</feature>
<protein>
    <submittedName>
        <fullName evidence="2">Uncharacterized protein</fullName>
    </submittedName>
</protein>
<name>A0A6V7HAS1_9HYME</name>
<dbReference type="AlphaFoldDB" id="A0A6V7HAS1"/>
<feature type="non-terminal residue" evidence="2">
    <location>
        <position position="1"/>
    </location>
</feature>
<dbReference type="EMBL" id="CAJDYZ010009986">
    <property type="protein sequence ID" value="CAD1477383.1"/>
    <property type="molecule type" value="Genomic_DNA"/>
</dbReference>
<reference evidence="2" key="1">
    <citation type="submission" date="2020-07" db="EMBL/GenBank/DDBJ databases">
        <authorList>
            <person name="Nazaruddin N."/>
        </authorList>
    </citation>
    <scope>NUCLEOTIDE SEQUENCE</scope>
</reference>
<dbReference type="OrthoDB" id="10420510at2759"/>
<accession>A0A6V7HAS1</accession>
<organism evidence="2 3">
    <name type="scientific">Heterotrigona itama</name>
    <dbReference type="NCBI Taxonomy" id="395501"/>
    <lineage>
        <taxon>Eukaryota</taxon>
        <taxon>Metazoa</taxon>
        <taxon>Ecdysozoa</taxon>
        <taxon>Arthropoda</taxon>
        <taxon>Hexapoda</taxon>
        <taxon>Insecta</taxon>
        <taxon>Pterygota</taxon>
        <taxon>Neoptera</taxon>
        <taxon>Endopterygota</taxon>
        <taxon>Hymenoptera</taxon>
        <taxon>Apocrita</taxon>
        <taxon>Aculeata</taxon>
        <taxon>Apoidea</taxon>
        <taxon>Anthophila</taxon>
        <taxon>Apidae</taxon>
        <taxon>Heterotrigona</taxon>
    </lineage>
</organism>
<evidence type="ECO:0000313" key="3">
    <source>
        <dbReference type="Proteomes" id="UP000752696"/>
    </source>
</evidence>
<sequence>GERGRKSRETERQRQRETNNMWRRRDEKDGRTRGEGSMPVARATTAPDLHPSWTILLSPAPFTGTNWDERLRLCLRLKPKRGKRRNTVNLIQLSSSNSDLVYTPFLDIDNGNQVRGVSHV</sequence>
<evidence type="ECO:0000313" key="2">
    <source>
        <dbReference type="EMBL" id="CAD1477383.1"/>
    </source>
</evidence>
<gene>
    <name evidence="2" type="ORF">MHI_LOCUS723756</name>
</gene>
<feature type="compositionally biased region" description="Basic and acidic residues" evidence="1">
    <location>
        <begin position="1"/>
        <end position="34"/>
    </location>
</feature>
<comment type="caution">
    <text evidence="2">The sequence shown here is derived from an EMBL/GenBank/DDBJ whole genome shotgun (WGS) entry which is preliminary data.</text>
</comment>
<dbReference type="Proteomes" id="UP000752696">
    <property type="component" value="Unassembled WGS sequence"/>
</dbReference>
<feature type="non-terminal residue" evidence="2">
    <location>
        <position position="120"/>
    </location>
</feature>
<proteinExistence type="predicted"/>
<evidence type="ECO:0000256" key="1">
    <source>
        <dbReference type="SAM" id="MobiDB-lite"/>
    </source>
</evidence>
<keyword evidence="3" id="KW-1185">Reference proteome</keyword>